<feature type="compositionally biased region" description="Basic and acidic residues" evidence="3">
    <location>
        <begin position="10"/>
        <end position="19"/>
    </location>
</feature>
<evidence type="ECO:0000256" key="1">
    <source>
        <dbReference type="ARBA" id="ARBA00022737"/>
    </source>
</evidence>
<evidence type="ECO:0000313" key="6">
    <source>
        <dbReference type="Proteomes" id="UP000595437"/>
    </source>
</evidence>
<keyword evidence="1" id="KW-0677">Repeat</keyword>
<dbReference type="Gene3D" id="3.50.4.10">
    <property type="entry name" value="Hepatocyte Growth Factor"/>
    <property type="match status" value="3"/>
</dbReference>
<feature type="domain" description="Apple" evidence="4">
    <location>
        <begin position="131"/>
        <end position="218"/>
    </location>
</feature>
<reference evidence="6" key="1">
    <citation type="submission" date="2021-01" db="EMBL/GenBank/DDBJ databases">
        <title>Caligus Genome Assembly.</title>
        <authorList>
            <person name="Gallardo-Escarate C."/>
        </authorList>
    </citation>
    <scope>NUCLEOTIDE SEQUENCE [LARGE SCALE GENOMIC DNA]</scope>
</reference>
<protein>
    <recommendedName>
        <fullName evidence="4">Apple domain-containing protein</fullName>
    </recommendedName>
</protein>
<organism evidence="5 6">
    <name type="scientific">Caligus rogercresseyi</name>
    <name type="common">Sea louse</name>
    <dbReference type="NCBI Taxonomy" id="217165"/>
    <lineage>
        <taxon>Eukaryota</taxon>
        <taxon>Metazoa</taxon>
        <taxon>Ecdysozoa</taxon>
        <taxon>Arthropoda</taxon>
        <taxon>Crustacea</taxon>
        <taxon>Multicrustacea</taxon>
        <taxon>Hexanauplia</taxon>
        <taxon>Copepoda</taxon>
        <taxon>Siphonostomatoida</taxon>
        <taxon>Caligidae</taxon>
        <taxon>Caligus</taxon>
    </lineage>
</organism>
<dbReference type="SMART" id="SM00223">
    <property type="entry name" value="APPLE"/>
    <property type="match status" value="2"/>
</dbReference>
<evidence type="ECO:0000256" key="3">
    <source>
        <dbReference type="SAM" id="MobiDB-lite"/>
    </source>
</evidence>
<feature type="non-terminal residue" evidence="5">
    <location>
        <position position="349"/>
    </location>
</feature>
<dbReference type="OrthoDB" id="10508766at2759"/>
<dbReference type="GO" id="GO:0005576">
    <property type="term" value="C:extracellular region"/>
    <property type="evidence" value="ECO:0007669"/>
    <property type="project" value="InterPro"/>
</dbReference>
<dbReference type="InterPro" id="IPR000177">
    <property type="entry name" value="Apple"/>
</dbReference>
<sequence>FTDYDDDYDYEGRREPKDVQEEEEDGEDDENQFSKRDILPNSKACTDPNVIYRGRNIVKPIKDVYSSKRCAEICHSVEACEFWVWRGDKFPQKCILKGRLRRRKFRIQKRRAVSGKKEGCPLSVDVDDTPCSVSHDVKVDNVETIKNFFGIKTPEECREKCKENQGLCKTWTWIRLHRREANSGRATKCVLSTVSSEASNYFVHKKGAVTGVYPRKSCYEDLEKKESCTCKSFEEDEYYDLGADYEDYSDYNFGGTGRISNSGEAEDKASSSCQRKKEYQHCPLQKEQPTEEVTTGEKLKDDEVCLEYGVNYNGGATYKMLQDIPSAELCRAKCTGICKYWTWKSKRSH</sequence>
<feature type="region of interest" description="Disordered" evidence="3">
    <location>
        <begin position="1"/>
        <end position="41"/>
    </location>
</feature>
<keyword evidence="2" id="KW-1015">Disulfide bond</keyword>
<dbReference type="Pfam" id="PF14295">
    <property type="entry name" value="PAN_4"/>
    <property type="match status" value="3"/>
</dbReference>
<proteinExistence type="predicted"/>
<dbReference type="InterPro" id="IPR003609">
    <property type="entry name" value="Pan_app"/>
</dbReference>
<dbReference type="AlphaFoldDB" id="A0A7T8KJU1"/>
<dbReference type="GO" id="GO:0006508">
    <property type="term" value="P:proteolysis"/>
    <property type="evidence" value="ECO:0007669"/>
    <property type="project" value="InterPro"/>
</dbReference>
<accession>A0A7T8KJU1</accession>
<evidence type="ECO:0000256" key="2">
    <source>
        <dbReference type="ARBA" id="ARBA00023157"/>
    </source>
</evidence>
<feature type="non-terminal residue" evidence="5">
    <location>
        <position position="1"/>
    </location>
</feature>
<dbReference type="Proteomes" id="UP000595437">
    <property type="component" value="Chromosome 2"/>
</dbReference>
<dbReference type="PROSITE" id="PS50948">
    <property type="entry name" value="PAN"/>
    <property type="match status" value="1"/>
</dbReference>
<name>A0A7T8KJU1_CALRO</name>
<evidence type="ECO:0000313" key="5">
    <source>
        <dbReference type="EMBL" id="QQP57239.1"/>
    </source>
</evidence>
<evidence type="ECO:0000259" key="4">
    <source>
        <dbReference type="PROSITE" id="PS50948"/>
    </source>
</evidence>
<dbReference type="EMBL" id="CP045891">
    <property type="protein sequence ID" value="QQP57239.1"/>
    <property type="molecule type" value="Genomic_DNA"/>
</dbReference>
<keyword evidence="6" id="KW-1185">Reference proteome</keyword>
<feature type="compositionally biased region" description="Acidic residues" evidence="3">
    <location>
        <begin position="20"/>
        <end position="31"/>
    </location>
</feature>
<gene>
    <name evidence="5" type="ORF">FKW44_002159</name>
</gene>